<dbReference type="Proteomes" id="UP000007110">
    <property type="component" value="Unassembled WGS sequence"/>
</dbReference>
<dbReference type="InParanoid" id="A0A7M7LP11"/>
<dbReference type="SMART" id="SM00460">
    <property type="entry name" value="TGc"/>
    <property type="match status" value="1"/>
</dbReference>
<dbReference type="InterPro" id="IPR052557">
    <property type="entry name" value="CAP/Cytokinesis_protein"/>
</dbReference>
<reference evidence="4" key="1">
    <citation type="submission" date="2015-02" db="EMBL/GenBank/DDBJ databases">
        <title>Genome sequencing for Strongylocentrotus purpuratus.</title>
        <authorList>
            <person name="Murali S."/>
            <person name="Liu Y."/>
            <person name="Vee V."/>
            <person name="English A."/>
            <person name="Wang M."/>
            <person name="Skinner E."/>
            <person name="Han Y."/>
            <person name="Muzny D.M."/>
            <person name="Worley K.C."/>
            <person name="Gibbs R.A."/>
        </authorList>
    </citation>
    <scope>NUCLEOTIDE SEQUENCE</scope>
</reference>
<organism evidence="3 4">
    <name type="scientific">Strongylocentrotus purpuratus</name>
    <name type="common">Purple sea urchin</name>
    <dbReference type="NCBI Taxonomy" id="7668"/>
    <lineage>
        <taxon>Eukaryota</taxon>
        <taxon>Metazoa</taxon>
        <taxon>Echinodermata</taxon>
        <taxon>Eleutherozoa</taxon>
        <taxon>Echinozoa</taxon>
        <taxon>Echinoidea</taxon>
        <taxon>Euechinoidea</taxon>
        <taxon>Echinacea</taxon>
        <taxon>Camarodonta</taxon>
        <taxon>Echinidea</taxon>
        <taxon>Strongylocentrotidae</taxon>
        <taxon>Strongylocentrotus</taxon>
    </lineage>
</organism>
<dbReference type="GeneID" id="100888570"/>
<evidence type="ECO:0000313" key="4">
    <source>
        <dbReference type="Proteomes" id="UP000007110"/>
    </source>
</evidence>
<accession>A0A7M7LP11</accession>
<dbReference type="Pfam" id="PF23265">
    <property type="entry name" value="Ig-like_KY"/>
    <property type="match status" value="4"/>
</dbReference>
<reference evidence="3" key="2">
    <citation type="submission" date="2021-01" db="UniProtKB">
        <authorList>
            <consortium name="EnsemblMetazoa"/>
        </authorList>
    </citation>
    <scope>IDENTIFICATION</scope>
</reference>
<evidence type="ECO:0000259" key="2">
    <source>
        <dbReference type="SMART" id="SM00460"/>
    </source>
</evidence>
<dbReference type="RefSeq" id="XP_003723800.2">
    <property type="nucleotide sequence ID" value="XM_003723752.3"/>
</dbReference>
<dbReference type="SUPFAM" id="SSF54001">
    <property type="entry name" value="Cysteine proteinases"/>
    <property type="match status" value="1"/>
</dbReference>
<dbReference type="PANTHER" id="PTHR46333">
    <property type="entry name" value="CYTOKINESIS PROTEIN 3"/>
    <property type="match status" value="1"/>
</dbReference>
<evidence type="ECO:0000256" key="1">
    <source>
        <dbReference type="SAM" id="MobiDB-lite"/>
    </source>
</evidence>
<evidence type="ECO:0000313" key="3">
    <source>
        <dbReference type="EnsemblMetazoa" id="XP_003723800"/>
    </source>
</evidence>
<keyword evidence="4" id="KW-1185">Reference proteome</keyword>
<feature type="domain" description="Transglutaminase-like" evidence="2">
    <location>
        <begin position="240"/>
        <end position="308"/>
    </location>
</feature>
<dbReference type="Pfam" id="PF01841">
    <property type="entry name" value="Transglut_core"/>
    <property type="match status" value="1"/>
</dbReference>
<sequence length="1099" mass="121871">MGCGGSKSTAVVESNVDVRRHNGIKRSNDVINERATVDESGGDTEQNGGNVTEGQSVKVNEEIAPPLKHKNVINGHFTGIDDGVVTNRQQDEPETIESRSKQNVIQSAPYKIPSDPKTESPFDPSVNVGKYREEPIPVFGRAAFPLSKDNPDLKIEDTFWPGKRALIPDYNQMKKMDKHAIETPPGLRKDMDQLVAHLTTVTKSQLEKLRVIFRWVAHNTEYNVQGFRTGMPGDNSAEAVLRTGLAVCGGYSNLMVAMCAKAGVECVKISGYAKGSGYWPGKENLSKMTHAWNRVTVDGSTFLCDCTWAAGSVDTAFTRHWKESQFLAEPKSFANHHFPKGVDIQNIFSTLSLEEWNNTPVLGALAQFSGLECVSHTEGIIKAPNNSCLIKLKLERALYDTFCIVENEDGTKLKGVVIQWWNENELSCSIRLPKAGRYSFILIGKISWQRNDNGNTEVLYPEQPSDAIDNTLVSYVIKATGGEKLDPMSTEEINLYGAPLNSPDYGLTPADKNEATVQAVAGSAHVVFKKLHEGPSSVRVDLYKVGDQNKKMKSFVYCEHFDDWVVCHVRCPFAGKFILTMYVKSDHEDYSCKLTYIIVSAGKFDPIRLPDMSAVSGPNAKFAGHGLRLRDALTSTIVTVEGEGQLVIACDATKEMKVIAGLKDISESPNNDGGYVVETNKTETEQVTTVSLRLKTKGFFKLTLFAKPKSESVPTKNEFVGQWLVCCRKPSKKEPFPKGATDIGTEAKFHFLGLQTATQSRVVCENGEGTFEVFSKPESSVEFLFNLKKGKEDDEVERQVFADTYVMETKRITRFHFRMDKTGTFAFRLFAKSEGSEKHDYVGIWLVVNEKVCKKPTYPGRKTTYGPQSIFWDSGLGLDDGNSKRLYLFDGEGELCFTHKPSTNRRITAHLETAQGGRKDKSSVTSSLIEAGGSDEGEIASTRIRLRIKKPGLYDLVVFTEDETGKSFTYAGVWLVDCAKATTKAMFPEVRGTMGPEPLFLQMGLSTKAPHCSTLPADADGLCTLTVLRDKPFSMIFQTEDERCKISETKSKTGKPSFMITCDVKLPRPGLYTLNMFAAEPKTSKSNFVGTWLMEWNKK</sequence>
<feature type="region of interest" description="Disordered" evidence="1">
    <location>
        <begin position="89"/>
        <end position="122"/>
    </location>
</feature>
<dbReference type="AlphaFoldDB" id="A0A7M7LP11"/>
<dbReference type="GO" id="GO:0005737">
    <property type="term" value="C:cytoplasm"/>
    <property type="evidence" value="ECO:0000318"/>
    <property type="project" value="GO_Central"/>
</dbReference>
<dbReference type="InterPro" id="IPR056564">
    <property type="entry name" value="Ig-like_KY"/>
</dbReference>
<dbReference type="InterPro" id="IPR002931">
    <property type="entry name" value="Transglutaminase-like"/>
</dbReference>
<dbReference type="PANTHER" id="PTHR46333:SF2">
    <property type="entry name" value="CYTOKINESIS PROTEIN 3"/>
    <property type="match status" value="1"/>
</dbReference>
<dbReference type="InterPro" id="IPR038765">
    <property type="entry name" value="Papain-like_cys_pep_sf"/>
</dbReference>
<feature type="compositionally biased region" description="Basic and acidic residues" evidence="1">
    <location>
        <begin position="23"/>
        <end position="37"/>
    </location>
</feature>
<dbReference type="EnsemblMetazoa" id="XM_003723752">
    <property type="protein sequence ID" value="XP_003723800"/>
    <property type="gene ID" value="LOC100888570"/>
</dbReference>
<name>A0A7M7LP11_STRPU</name>
<feature type="compositionally biased region" description="Polar residues" evidence="1">
    <location>
        <begin position="43"/>
        <end position="57"/>
    </location>
</feature>
<proteinExistence type="predicted"/>
<feature type="region of interest" description="Disordered" evidence="1">
    <location>
        <begin position="23"/>
        <end position="57"/>
    </location>
</feature>
<dbReference type="Gene3D" id="3.10.620.30">
    <property type="match status" value="1"/>
</dbReference>
<dbReference type="OrthoDB" id="6129702at2759"/>
<protein>
    <recommendedName>
        <fullName evidence="2">Transglutaminase-like domain-containing protein</fullName>
    </recommendedName>
</protein>
<dbReference type="KEGG" id="spu:100888570"/>